<name>A0A6G7YES6_9ACTN</name>
<dbReference type="Proteomes" id="UP000502035">
    <property type="component" value="Chromosome"/>
</dbReference>
<dbReference type="EMBL" id="CP049866">
    <property type="protein sequence ID" value="QIK75229.1"/>
    <property type="molecule type" value="Genomic_DNA"/>
</dbReference>
<organism evidence="1 2">
    <name type="scientific">Nocardioides piscis</name>
    <dbReference type="NCBI Taxonomy" id="2714938"/>
    <lineage>
        <taxon>Bacteria</taxon>
        <taxon>Bacillati</taxon>
        <taxon>Actinomycetota</taxon>
        <taxon>Actinomycetes</taxon>
        <taxon>Propionibacteriales</taxon>
        <taxon>Nocardioidaceae</taxon>
        <taxon>Nocardioides</taxon>
    </lineage>
</organism>
<sequence length="170" mass="17931">MMLHAAALADPVTGATAVLVAPSGTGKTTASTVLGRHLAYLTDETAGLTFDGAVLPYRKPLSIIESGHLKAQRSPSDLGLVTSVQNCHLVALLVIERRPAHEGEPLVLELETVDALAALAPEASSLSRLDRPLQRLVTLIRHAGGVRHVTYSEAATLAPVIQALLERSPR</sequence>
<gene>
    <name evidence="1" type="ORF">G7071_07105</name>
</gene>
<evidence type="ECO:0008006" key="3">
    <source>
        <dbReference type="Google" id="ProtNLM"/>
    </source>
</evidence>
<proteinExistence type="predicted"/>
<keyword evidence="2" id="KW-1185">Reference proteome</keyword>
<reference evidence="1 2" key="1">
    <citation type="submission" date="2020-03" db="EMBL/GenBank/DDBJ databases">
        <title>Nocardioides sp. nov., isolated from fish.</title>
        <authorList>
            <person name="Hyun D.-W."/>
            <person name="Bae J.-W."/>
        </authorList>
    </citation>
    <scope>NUCLEOTIDE SEQUENCE [LARGE SCALE GENOMIC DNA]</scope>
    <source>
        <strain evidence="1 2">HDW12A</strain>
    </source>
</reference>
<accession>A0A6G7YES6</accession>
<dbReference type="KEGG" id="npi:G7071_07105"/>
<evidence type="ECO:0000313" key="1">
    <source>
        <dbReference type="EMBL" id="QIK75229.1"/>
    </source>
</evidence>
<dbReference type="AlphaFoldDB" id="A0A6G7YES6"/>
<dbReference type="RefSeq" id="WP_166316667.1">
    <property type="nucleotide sequence ID" value="NZ_CP049866.1"/>
</dbReference>
<protein>
    <recommendedName>
        <fullName evidence="3">HPr kinase/phosphorylase C-terminal domain-containing protein</fullName>
    </recommendedName>
</protein>
<evidence type="ECO:0000313" key="2">
    <source>
        <dbReference type="Proteomes" id="UP000502035"/>
    </source>
</evidence>